<dbReference type="OrthoDB" id="5621075at2"/>
<reference evidence="1 2" key="1">
    <citation type="submission" date="2018-03" db="EMBL/GenBank/DDBJ databases">
        <title>Genomic Encyclopedia of Archaeal and Bacterial Type Strains, Phase II (KMG-II): from individual species to whole genera.</title>
        <authorList>
            <person name="Goeker M."/>
        </authorList>
    </citation>
    <scope>NUCLEOTIDE SEQUENCE [LARGE SCALE GENOMIC DNA]</scope>
    <source>
        <strain evidence="1 2">DSM 17586</strain>
    </source>
</reference>
<sequence>MNAQSGWPLLLSSRIRQFWRWWLTELEASIPLGWRRRLQSRERRLTFTGDTFEVDAGGRTLRIGIDQLATDPVLKTWHTQDKGQGRLLISLPLTELLHKVIQLPAATEPRLQAVLGFELDRHTPFSAEQASYGYRVLRRDRAARRIEVELFVLPNARRQRLLQALAEAGLRPDWVLPAGGENDTHLRSQLNLLPETVQPHRQARYRWPLAALVGVSILLVAAFYLQSRHLQRLQVALEPLQQQAEVAQAVRSEADTLEQSWRFLYARRLAQPSTLELLDELTRRLPDNTWLSRLDLEGGELQVQGESSSASDLISQLEDSALLQDVSFTSPVTINPRSRKERFSLRARFSQEVQP</sequence>
<name>A0A2P8F319_9GAMM</name>
<accession>A0A2P8F319</accession>
<keyword evidence="2" id="KW-1185">Reference proteome</keyword>
<dbReference type="Proteomes" id="UP000242133">
    <property type="component" value="Unassembled WGS sequence"/>
</dbReference>
<dbReference type="AlphaFoldDB" id="A0A2P8F319"/>
<dbReference type="Gene3D" id="3.30.420.380">
    <property type="match status" value="1"/>
</dbReference>
<dbReference type="PANTHER" id="PTHR40278">
    <property type="entry name" value="DNA UTILIZATION PROTEIN HOFN"/>
    <property type="match status" value="1"/>
</dbReference>
<dbReference type="Pfam" id="PF05137">
    <property type="entry name" value="PilN"/>
    <property type="match status" value="1"/>
</dbReference>
<dbReference type="SUPFAM" id="SSF53067">
    <property type="entry name" value="Actin-like ATPase domain"/>
    <property type="match status" value="1"/>
</dbReference>
<comment type="caution">
    <text evidence="1">The sequence shown here is derived from an EMBL/GenBank/DDBJ whole genome shotgun (WGS) entry which is preliminary data.</text>
</comment>
<proteinExistence type="predicted"/>
<dbReference type="InterPro" id="IPR052534">
    <property type="entry name" value="Extracell_DNA_Util/SecSys_Comp"/>
</dbReference>
<dbReference type="PANTHER" id="PTHR40278:SF1">
    <property type="entry name" value="DNA UTILIZATION PROTEIN HOFN"/>
    <property type="match status" value="1"/>
</dbReference>
<dbReference type="InterPro" id="IPR043129">
    <property type="entry name" value="ATPase_NBD"/>
</dbReference>
<dbReference type="RefSeq" id="WP_106590347.1">
    <property type="nucleotide sequence ID" value="NZ_PYGI01000002.1"/>
</dbReference>
<evidence type="ECO:0000313" key="1">
    <source>
        <dbReference type="EMBL" id="PSL16114.1"/>
    </source>
</evidence>
<organism evidence="1 2">
    <name type="scientific">Marinobacterium halophilum</name>
    <dbReference type="NCBI Taxonomy" id="267374"/>
    <lineage>
        <taxon>Bacteria</taxon>
        <taxon>Pseudomonadati</taxon>
        <taxon>Pseudomonadota</taxon>
        <taxon>Gammaproteobacteria</taxon>
        <taxon>Oceanospirillales</taxon>
        <taxon>Oceanospirillaceae</taxon>
        <taxon>Marinobacterium</taxon>
    </lineage>
</organism>
<gene>
    <name evidence="1" type="ORF">CLV44_10237</name>
</gene>
<dbReference type="InterPro" id="IPR007813">
    <property type="entry name" value="PilN"/>
</dbReference>
<dbReference type="EMBL" id="PYGI01000002">
    <property type="protein sequence ID" value="PSL16114.1"/>
    <property type="molecule type" value="Genomic_DNA"/>
</dbReference>
<protein>
    <submittedName>
        <fullName evidence="1">General secretion pathway protein L</fullName>
    </submittedName>
</protein>
<evidence type="ECO:0000313" key="2">
    <source>
        <dbReference type="Proteomes" id="UP000242133"/>
    </source>
</evidence>